<sequence length="111" mass="13207">MFIDMQDDLNNCVKSNKKVHDEYEINNKDINSNEKFRYRSLSECVVEDNYTLYFTMIKEPSADKQAKKFNFLNCFNIFKNDHEKLESLLRIKEIFFKESSNNNESLSTVAL</sequence>
<protein>
    <recommendedName>
        <fullName evidence="3">Fam-c protein</fullName>
    </recommendedName>
</protein>
<evidence type="ECO:0008006" key="3">
    <source>
        <dbReference type="Google" id="ProtNLM"/>
    </source>
</evidence>
<dbReference type="InterPro" id="IPR006491">
    <property type="entry name" value="PYST_C2"/>
</dbReference>
<proteinExistence type="predicted"/>
<evidence type="ECO:0000313" key="2">
    <source>
        <dbReference type="Proteomes" id="UP000030659"/>
    </source>
</evidence>
<dbReference type="Proteomes" id="UP000030659">
    <property type="component" value="Unassembled WGS sequence"/>
</dbReference>
<dbReference type="NCBIfam" id="TIGR01604">
    <property type="entry name" value="PYST-C2"/>
    <property type="match status" value="1"/>
</dbReference>
<gene>
    <name evidence="1" type="ORF">YYG_00704</name>
</gene>
<organism evidence="1 2">
    <name type="scientific">Plasmodium vinckei petteri</name>
    <dbReference type="NCBI Taxonomy" id="138298"/>
    <lineage>
        <taxon>Eukaryota</taxon>
        <taxon>Sar</taxon>
        <taxon>Alveolata</taxon>
        <taxon>Apicomplexa</taxon>
        <taxon>Aconoidasida</taxon>
        <taxon>Haemosporida</taxon>
        <taxon>Plasmodiidae</taxon>
        <taxon>Plasmodium</taxon>
        <taxon>Plasmodium (Vinckeia)</taxon>
    </lineage>
</organism>
<name>W7B6N4_PLAVN</name>
<dbReference type="AlphaFoldDB" id="W7B6N4"/>
<reference evidence="1 2" key="1">
    <citation type="submission" date="2013-02" db="EMBL/GenBank/DDBJ databases">
        <title>The Genome Sequence of Plasmodium vinckei petteri CR.</title>
        <authorList>
            <consortium name="The Broad Institute Genome Sequencing Platform"/>
            <consortium name="The Broad Institute Genome Sequencing Center for Infectious Disease"/>
            <person name="Neafsey D."/>
            <person name="Cheeseman I."/>
            <person name="Volkman S."/>
            <person name="Adams J."/>
            <person name="Walker B."/>
            <person name="Young S.K."/>
            <person name="Zeng Q."/>
            <person name="Gargeya S."/>
            <person name="Fitzgerald M."/>
            <person name="Haas B."/>
            <person name="Abouelleil A."/>
            <person name="Alvarado L."/>
            <person name="Arachchi H.M."/>
            <person name="Berlin A.M."/>
            <person name="Chapman S.B."/>
            <person name="Dewar J."/>
            <person name="Goldberg J."/>
            <person name="Griggs A."/>
            <person name="Gujja S."/>
            <person name="Hansen M."/>
            <person name="Howarth C."/>
            <person name="Imamovic A."/>
            <person name="Larimer J."/>
            <person name="McCowan C."/>
            <person name="Murphy C."/>
            <person name="Neiman D."/>
            <person name="Pearson M."/>
            <person name="Priest M."/>
            <person name="Roberts A."/>
            <person name="Saif S."/>
            <person name="Shea T."/>
            <person name="Sisk P."/>
            <person name="Sykes S."/>
            <person name="Wortman J."/>
            <person name="Nusbaum C."/>
            <person name="Birren B."/>
        </authorList>
    </citation>
    <scope>NUCLEOTIDE SEQUENCE [LARGE SCALE GENOMIC DNA]</scope>
    <source>
        <strain evidence="1 2">CR</strain>
    </source>
</reference>
<accession>W7B6N4</accession>
<evidence type="ECO:0000313" key="1">
    <source>
        <dbReference type="EMBL" id="EUD73616.1"/>
    </source>
</evidence>
<dbReference type="EMBL" id="KI965395">
    <property type="protein sequence ID" value="EUD73616.1"/>
    <property type="molecule type" value="Genomic_DNA"/>
</dbReference>